<comment type="caution">
    <text evidence="2">The sequence shown here is derived from an EMBL/GenBank/DDBJ whole genome shotgun (WGS) entry which is preliminary data.</text>
</comment>
<feature type="region of interest" description="Disordered" evidence="1">
    <location>
        <begin position="1"/>
        <end position="20"/>
    </location>
</feature>
<name>A0A699GXQ5_TANCI</name>
<reference evidence="2" key="1">
    <citation type="journal article" date="2019" name="Sci. Rep.">
        <title>Draft genome of Tanacetum cinerariifolium, the natural source of mosquito coil.</title>
        <authorList>
            <person name="Yamashiro T."/>
            <person name="Shiraishi A."/>
            <person name="Satake H."/>
            <person name="Nakayama K."/>
        </authorList>
    </citation>
    <scope>NUCLEOTIDE SEQUENCE</scope>
</reference>
<dbReference type="AlphaFoldDB" id="A0A699GXQ5"/>
<evidence type="ECO:0000256" key="1">
    <source>
        <dbReference type="SAM" id="MobiDB-lite"/>
    </source>
</evidence>
<organism evidence="2">
    <name type="scientific">Tanacetum cinerariifolium</name>
    <name type="common">Dalmatian daisy</name>
    <name type="synonym">Chrysanthemum cinerariifolium</name>
    <dbReference type="NCBI Taxonomy" id="118510"/>
    <lineage>
        <taxon>Eukaryota</taxon>
        <taxon>Viridiplantae</taxon>
        <taxon>Streptophyta</taxon>
        <taxon>Embryophyta</taxon>
        <taxon>Tracheophyta</taxon>
        <taxon>Spermatophyta</taxon>
        <taxon>Magnoliopsida</taxon>
        <taxon>eudicotyledons</taxon>
        <taxon>Gunneridae</taxon>
        <taxon>Pentapetalae</taxon>
        <taxon>asterids</taxon>
        <taxon>campanulids</taxon>
        <taxon>Asterales</taxon>
        <taxon>Asteraceae</taxon>
        <taxon>Asteroideae</taxon>
        <taxon>Anthemideae</taxon>
        <taxon>Anthemidinae</taxon>
        <taxon>Tanacetum</taxon>
    </lineage>
</organism>
<gene>
    <name evidence="2" type="ORF">Tci_198136</name>
</gene>
<proteinExistence type="predicted"/>
<protein>
    <submittedName>
        <fullName evidence="2">MAK10-like protein</fullName>
    </submittedName>
</protein>
<sequence length="306" mass="36089">MGDENPHRTLRDYSRPSHEGYRNTIEVPNENDLVPLRPDTIRLVQNGCSFHRLRSEDPNQLLKDFLKIVDSVDLNVENKEEKRLRTIDQVAGGKLHDKNKEESWALLEDLTLYDNKSWNDPRDFAKPVKAISMPHDVPSASDRHLIKLKNQFQLKKEMESRDTTPRECEGLTNEVDDEVGSNKLEEQEEADLEYFNTFPSMKELEYHEWLLKNPRPPWVRAKIRTKNLNNIKISYMIDHNLENQVYINFESPINVKSRRHYKKIISQNLKSRQKPSNLCKRSNFVGRVKGLKFFIGNFTYECDFMI</sequence>
<dbReference type="EMBL" id="BKCJ010051264">
    <property type="protein sequence ID" value="GEW26160.1"/>
    <property type="molecule type" value="Genomic_DNA"/>
</dbReference>
<accession>A0A699GXQ5</accession>
<evidence type="ECO:0000313" key="2">
    <source>
        <dbReference type="EMBL" id="GEW26160.1"/>
    </source>
</evidence>